<dbReference type="InterPro" id="IPR028889">
    <property type="entry name" value="USP"/>
</dbReference>
<evidence type="ECO:0000259" key="1">
    <source>
        <dbReference type="PROSITE" id="PS50235"/>
    </source>
</evidence>
<dbReference type="InterPro" id="IPR038765">
    <property type="entry name" value="Papain-like_cys_pep_sf"/>
</dbReference>
<dbReference type="Proteomes" id="UP001497457">
    <property type="component" value="Chromosome 27b"/>
</dbReference>
<sequence length="260" mass="29561">MQNVVLADEHKSADERKVETLPSIKECLEYYFRKEVVIRRCESCTEDEEPSTSQTKDGGHMVAGIKEHTSVDWGQTEHDRHGKAEEKSDLFSAHDKQNASTVNQETRMQAKLPFKKRMQTKLENTAHSKGRHADKVLVLSKLPPVLTLHVLRFEGKGNSKRPGHVKFEENLDVGKYLDPRSKDKDNARYRLVGVIQHMGNALKEGHCVAYVRGSRTGSEQQQSSGSSKWFCADDSTVREVSLANVLKCEAYLLFYERIED</sequence>
<dbReference type="Gene3D" id="3.90.70.10">
    <property type="entry name" value="Cysteine proteinases"/>
    <property type="match status" value="1"/>
</dbReference>
<organism evidence="2 3">
    <name type="scientific">Urochloa decumbens</name>
    <dbReference type="NCBI Taxonomy" id="240449"/>
    <lineage>
        <taxon>Eukaryota</taxon>
        <taxon>Viridiplantae</taxon>
        <taxon>Streptophyta</taxon>
        <taxon>Embryophyta</taxon>
        <taxon>Tracheophyta</taxon>
        <taxon>Spermatophyta</taxon>
        <taxon>Magnoliopsida</taxon>
        <taxon>Liliopsida</taxon>
        <taxon>Poales</taxon>
        <taxon>Poaceae</taxon>
        <taxon>PACMAD clade</taxon>
        <taxon>Panicoideae</taxon>
        <taxon>Panicodae</taxon>
        <taxon>Paniceae</taxon>
        <taxon>Melinidinae</taxon>
        <taxon>Urochloa</taxon>
    </lineage>
</organism>
<dbReference type="InterPro" id="IPR050164">
    <property type="entry name" value="Peptidase_C19"/>
</dbReference>
<reference evidence="3" key="1">
    <citation type="submission" date="2024-06" db="EMBL/GenBank/DDBJ databases">
        <authorList>
            <person name="Ryan C."/>
        </authorList>
    </citation>
    <scope>NUCLEOTIDE SEQUENCE [LARGE SCALE GENOMIC DNA]</scope>
</reference>
<dbReference type="AlphaFoldDB" id="A0ABC9BVI7"/>
<accession>A0ABC9BVI7</accession>
<feature type="domain" description="USP" evidence="1">
    <location>
        <begin position="1"/>
        <end position="258"/>
    </location>
</feature>
<dbReference type="Pfam" id="PF00443">
    <property type="entry name" value="UCH"/>
    <property type="match status" value="1"/>
</dbReference>
<reference evidence="2 3" key="2">
    <citation type="submission" date="2024-10" db="EMBL/GenBank/DDBJ databases">
        <authorList>
            <person name="Ryan C."/>
        </authorList>
    </citation>
    <scope>NUCLEOTIDE SEQUENCE [LARGE SCALE GENOMIC DNA]</scope>
</reference>
<protein>
    <recommendedName>
        <fullName evidence="1">USP domain-containing protein</fullName>
    </recommendedName>
</protein>
<evidence type="ECO:0000313" key="3">
    <source>
        <dbReference type="Proteomes" id="UP001497457"/>
    </source>
</evidence>
<dbReference type="PANTHER" id="PTHR24006">
    <property type="entry name" value="UBIQUITIN CARBOXYL-TERMINAL HYDROLASE"/>
    <property type="match status" value="1"/>
</dbReference>
<keyword evidence="3" id="KW-1185">Reference proteome</keyword>
<gene>
    <name evidence="2" type="ORF">URODEC1_LOCUS69340</name>
</gene>
<dbReference type="InterPro" id="IPR001394">
    <property type="entry name" value="Peptidase_C19_UCH"/>
</dbReference>
<name>A0ABC9BVI7_9POAL</name>
<dbReference type="PROSITE" id="PS50235">
    <property type="entry name" value="USP_3"/>
    <property type="match status" value="1"/>
</dbReference>
<dbReference type="SUPFAM" id="SSF54001">
    <property type="entry name" value="Cysteine proteinases"/>
    <property type="match status" value="1"/>
</dbReference>
<proteinExistence type="predicted"/>
<evidence type="ECO:0000313" key="2">
    <source>
        <dbReference type="EMBL" id="CAL5009110.1"/>
    </source>
</evidence>
<dbReference type="EMBL" id="OZ075137">
    <property type="protein sequence ID" value="CAL5009110.1"/>
    <property type="molecule type" value="Genomic_DNA"/>
</dbReference>
<dbReference type="PANTHER" id="PTHR24006:SF807">
    <property type="entry name" value="OS08G0527100 PROTEIN"/>
    <property type="match status" value="1"/>
</dbReference>